<evidence type="ECO:0000313" key="2">
    <source>
        <dbReference type="EMBL" id="ETJ30519.1"/>
    </source>
</evidence>
<dbReference type="Gene3D" id="3.30.420.10">
    <property type="entry name" value="Ribonuclease H-like superfamily/Ribonuclease H"/>
    <property type="match status" value="1"/>
</dbReference>
<organism evidence="2">
    <name type="scientific">human gut metagenome</name>
    <dbReference type="NCBI Taxonomy" id="408170"/>
    <lineage>
        <taxon>unclassified sequences</taxon>
        <taxon>metagenomes</taxon>
        <taxon>organismal metagenomes</taxon>
    </lineage>
</organism>
<accession>W1XNU9</accession>
<dbReference type="GO" id="GO:0004523">
    <property type="term" value="F:RNA-DNA hybrid ribonuclease activity"/>
    <property type="evidence" value="ECO:0007669"/>
    <property type="project" value="InterPro"/>
</dbReference>
<feature type="non-terminal residue" evidence="2">
    <location>
        <position position="1"/>
    </location>
</feature>
<dbReference type="GO" id="GO:0003676">
    <property type="term" value="F:nucleic acid binding"/>
    <property type="evidence" value="ECO:0007669"/>
    <property type="project" value="InterPro"/>
</dbReference>
<comment type="caution">
    <text evidence="2">The sequence shown here is derived from an EMBL/GenBank/DDBJ whole genome shotgun (WGS) entry which is preliminary data.</text>
</comment>
<dbReference type="AlphaFoldDB" id="W1XNU9"/>
<dbReference type="InterPro" id="IPR024567">
    <property type="entry name" value="RNase_HII/HIII_dom"/>
</dbReference>
<evidence type="ECO:0000259" key="1">
    <source>
        <dbReference type="PROSITE" id="PS51975"/>
    </source>
</evidence>
<proteinExistence type="predicted"/>
<gene>
    <name evidence="2" type="ORF">Q604_UNBC14961G0001</name>
</gene>
<dbReference type="InterPro" id="IPR036397">
    <property type="entry name" value="RNaseH_sf"/>
</dbReference>
<sequence length="51" mass="5956">LDVEFPGYGFGIHKGYYTELHKEAIEQQGVTPLHRKSFEPIKSIVRWVKPE</sequence>
<name>W1XNU9_9ZZZZ</name>
<dbReference type="EMBL" id="AZMM01014961">
    <property type="protein sequence ID" value="ETJ30519.1"/>
    <property type="molecule type" value="Genomic_DNA"/>
</dbReference>
<dbReference type="SUPFAM" id="SSF53098">
    <property type="entry name" value="Ribonuclease H-like"/>
    <property type="match status" value="1"/>
</dbReference>
<dbReference type="InterPro" id="IPR012337">
    <property type="entry name" value="RNaseH-like_sf"/>
</dbReference>
<feature type="domain" description="RNase H type-2" evidence="1">
    <location>
        <begin position="1"/>
        <end position="50"/>
    </location>
</feature>
<reference evidence="2" key="1">
    <citation type="submission" date="2013-12" db="EMBL/GenBank/DDBJ databases">
        <title>A Varibaculum cambriense genome reconstructed from a premature infant gut community with otherwise low bacterial novelty that shifts toward anaerobic metabolism during the third week of life.</title>
        <authorList>
            <person name="Brown C.T."/>
            <person name="Sharon I."/>
            <person name="Thomas B.C."/>
            <person name="Castelle C.J."/>
            <person name="Morowitz M.J."/>
            <person name="Banfield J.F."/>
        </authorList>
    </citation>
    <scope>NUCLEOTIDE SEQUENCE</scope>
</reference>
<dbReference type="PROSITE" id="PS51975">
    <property type="entry name" value="RNASE_H_2"/>
    <property type="match status" value="1"/>
</dbReference>
<protein>
    <submittedName>
        <fullName evidence="2">Ribonuclease HII</fullName>
    </submittedName>
</protein>